<dbReference type="Pfam" id="PF03653">
    <property type="entry name" value="UPF0093"/>
    <property type="match status" value="1"/>
</dbReference>
<protein>
    <submittedName>
        <fullName evidence="2">Uncharacterized protein</fullName>
    </submittedName>
</protein>
<dbReference type="Proteomes" id="UP000440224">
    <property type="component" value="Unassembled WGS sequence"/>
</dbReference>
<evidence type="ECO:0000256" key="1">
    <source>
        <dbReference type="SAM" id="Phobius"/>
    </source>
</evidence>
<feature type="transmembrane region" description="Helical" evidence="1">
    <location>
        <begin position="50"/>
        <end position="68"/>
    </location>
</feature>
<gene>
    <name evidence="2" type="ORF">GF068_20810</name>
</gene>
<keyword evidence="1" id="KW-0812">Transmembrane</keyword>
<proteinExistence type="predicted"/>
<dbReference type="GO" id="GO:0006782">
    <property type="term" value="P:protoporphyrinogen IX biosynthetic process"/>
    <property type="evidence" value="ECO:0007669"/>
    <property type="project" value="UniProtKB-UniPathway"/>
</dbReference>
<feature type="transmembrane region" description="Helical" evidence="1">
    <location>
        <begin position="80"/>
        <end position="97"/>
    </location>
</feature>
<comment type="caution">
    <text evidence="2">The sequence shown here is derived from an EMBL/GenBank/DDBJ whole genome shotgun (WGS) entry which is preliminary data.</text>
</comment>
<keyword evidence="1" id="KW-1133">Transmembrane helix</keyword>
<accession>A0A6N7PQT0</accession>
<keyword evidence="3" id="KW-1185">Reference proteome</keyword>
<dbReference type="RefSeq" id="WP_153821144.1">
    <property type="nucleotide sequence ID" value="NZ_WJIE01000005.1"/>
</dbReference>
<feature type="transmembrane region" description="Helical" evidence="1">
    <location>
        <begin position="6"/>
        <end position="29"/>
    </location>
</feature>
<organism evidence="2 3">
    <name type="scientific">Polyangium spumosum</name>
    <dbReference type="NCBI Taxonomy" id="889282"/>
    <lineage>
        <taxon>Bacteria</taxon>
        <taxon>Pseudomonadati</taxon>
        <taxon>Myxococcota</taxon>
        <taxon>Polyangia</taxon>
        <taxon>Polyangiales</taxon>
        <taxon>Polyangiaceae</taxon>
        <taxon>Polyangium</taxon>
    </lineage>
</organism>
<dbReference type="AlphaFoldDB" id="A0A6N7PQT0"/>
<name>A0A6N7PQT0_9BACT</name>
<evidence type="ECO:0000313" key="2">
    <source>
        <dbReference type="EMBL" id="MRG94343.1"/>
    </source>
</evidence>
<dbReference type="EMBL" id="WJIE01000005">
    <property type="protein sequence ID" value="MRG94343.1"/>
    <property type="molecule type" value="Genomic_DNA"/>
</dbReference>
<reference evidence="2 3" key="1">
    <citation type="submission" date="2019-10" db="EMBL/GenBank/DDBJ databases">
        <title>A soil myxobacterium in the family Polyangiaceae.</title>
        <authorList>
            <person name="Li Y."/>
            <person name="Wang J."/>
        </authorList>
    </citation>
    <scope>NUCLEOTIDE SEQUENCE [LARGE SCALE GENOMIC DNA]</scope>
    <source>
        <strain evidence="2 3">DSM 14734</strain>
    </source>
</reference>
<keyword evidence="1" id="KW-0472">Membrane</keyword>
<dbReference type="InterPro" id="IPR005265">
    <property type="entry name" value="HemJ-like"/>
</dbReference>
<dbReference type="OrthoDB" id="5517645at2"/>
<evidence type="ECO:0000313" key="3">
    <source>
        <dbReference type="Proteomes" id="UP000440224"/>
    </source>
</evidence>
<sequence>MNGQLALLWLHVSGNLVWIGSILAVAFVLTAGGTDAKVRGALGERIYRTLSVPAFVLAFVTGLARLLMTTRYYFVETHWMHGKLLFALLVIGIHHVIGGRAKKLARGTVQDAGPTAMMAVILAVSAVIAAFFAIFKLPS</sequence>
<dbReference type="UniPathway" id="UPA00251">
    <property type="reaction ID" value="UER00324"/>
</dbReference>
<feature type="transmembrane region" description="Helical" evidence="1">
    <location>
        <begin position="117"/>
        <end position="135"/>
    </location>
</feature>